<dbReference type="PANTHER" id="PTHR12307:SF53">
    <property type="entry name" value="PROTEIN PHOSPHATASE 1 REGULATORY SUBUNIT"/>
    <property type="match status" value="1"/>
</dbReference>
<dbReference type="GeneID" id="100375326"/>
<organism evidence="3 4">
    <name type="scientific">Saccoglossus kowalevskii</name>
    <name type="common">Acorn worm</name>
    <dbReference type="NCBI Taxonomy" id="10224"/>
    <lineage>
        <taxon>Eukaryota</taxon>
        <taxon>Metazoa</taxon>
        <taxon>Hemichordata</taxon>
        <taxon>Enteropneusta</taxon>
        <taxon>Harrimaniidae</taxon>
        <taxon>Saccoglossus</taxon>
    </lineage>
</organism>
<dbReference type="PANTHER" id="PTHR12307">
    <property type="entry name" value="PROTEIN PHOSPHATASE 1 REGULATORY SUBUNIT"/>
    <property type="match status" value="1"/>
</dbReference>
<evidence type="ECO:0000313" key="3">
    <source>
        <dbReference type="Proteomes" id="UP000694865"/>
    </source>
</evidence>
<dbReference type="PROSITE" id="PS51159">
    <property type="entry name" value="CBM21"/>
    <property type="match status" value="1"/>
</dbReference>
<dbReference type="InterPro" id="IPR038175">
    <property type="entry name" value="CBM21_dom_sf"/>
</dbReference>
<feature type="region of interest" description="Disordered" evidence="1">
    <location>
        <begin position="33"/>
        <end position="56"/>
    </location>
</feature>
<evidence type="ECO:0000256" key="1">
    <source>
        <dbReference type="SAM" id="MobiDB-lite"/>
    </source>
</evidence>
<dbReference type="Pfam" id="PF03370">
    <property type="entry name" value="CBM_21"/>
    <property type="match status" value="1"/>
</dbReference>
<protein>
    <submittedName>
        <fullName evidence="4">Glycogen-binding subunit 76A-like</fullName>
    </submittedName>
</protein>
<evidence type="ECO:0000313" key="4">
    <source>
        <dbReference type="RefSeq" id="XP_002736154.1"/>
    </source>
</evidence>
<dbReference type="Proteomes" id="UP000694865">
    <property type="component" value="Unplaced"/>
</dbReference>
<dbReference type="RefSeq" id="XP_002736154.1">
    <property type="nucleotide sequence ID" value="XM_002736108.2"/>
</dbReference>
<sequence>MKHDLICTDWHPMHKNEMVNGGDGNRDAVITERERRPSGSCLKSPAQTPPGTPTDKKQVHFADEVEMEMEKVQLQDGVRNSFCRQAPHPRENSPDAQDEYRYLAVCFPQPGYSSNYLKLVREKKVYLETLVVAEDMAVLGKVRVENISYQKNVIVRFTTNDWKKYYDIPGAYVQNSSDGTTDQFSFTISLPKTFSAGSYFQFAVCYKVCGHEYWDNNHGSNYIVACYAKTSSPTNNHRDHNWSHHFV</sequence>
<keyword evidence="3" id="KW-1185">Reference proteome</keyword>
<feature type="domain" description="CBM21" evidence="2">
    <location>
        <begin position="117"/>
        <end position="225"/>
    </location>
</feature>
<accession>A0ABM0GS48</accession>
<proteinExistence type="predicted"/>
<evidence type="ECO:0000259" key="2">
    <source>
        <dbReference type="PROSITE" id="PS51159"/>
    </source>
</evidence>
<name>A0ABM0GS48_SACKO</name>
<reference evidence="4" key="1">
    <citation type="submission" date="2025-08" db="UniProtKB">
        <authorList>
            <consortium name="RefSeq"/>
        </authorList>
    </citation>
    <scope>IDENTIFICATION</scope>
    <source>
        <tissue evidence="4">Testes</tissue>
    </source>
</reference>
<dbReference type="Gene3D" id="2.60.40.2440">
    <property type="entry name" value="Carbohydrate binding type-21 domain"/>
    <property type="match status" value="1"/>
</dbReference>
<dbReference type="InterPro" id="IPR005036">
    <property type="entry name" value="CBM21_dom"/>
</dbReference>
<gene>
    <name evidence="4" type="primary">LOC100375326</name>
</gene>
<dbReference type="InterPro" id="IPR050782">
    <property type="entry name" value="PP1_regulatory_subunit_3"/>
</dbReference>